<dbReference type="InterPro" id="IPR016160">
    <property type="entry name" value="Ald_DH_CS_CYS"/>
</dbReference>
<keyword evidence="5" id="KW-1185">Reference proteome</keyword>
<dbReference type="Gene3D" id="3.40.309.10">
    <property type="entry name" value="Aldehyde Dehydrogenase, Chain A, domain 2"/>
    <property type="match status" value="1"/>
</dbReference>
<name>A0A556AU34_9BURK</name>
<reference evidence="4 5" key="1">
    <citation type="submission" date="2019-07" db="EMBL/GenBank/DDBJ databases">
        <title>Qingshengfaniella alkalisoli gen. nov., sp. nov., isolated from saline soil.</title>
        <authorList>
            <person name="Xu L."/>
            <person name="Huang X.-X."/>
            <person name="Sun J.-Q."/>
        </authorList>
    </citation>
    <scope>NUCLEOTIDE SEQUENCE [LARGE SCALE GENOMIC DNA]</scope>
    <source>
        <strain evidence="4 5">DSM 27279</strain>
    </source>
</reference>
<dbReference type="GO" id="GO:0004777">
    <property type="term" value="F:succinate-semialdehyde dehydrogenase (NAD+) activity"/>
    <property type="evidence" value="ECO:0007669"/>
    <property type="project" value="TreeGrafter"/>
</dbReference>
<dbReference type="Pfam" id="PF00171">
    <property type="entry name" value="Aldedh"/>
    <property type="match status" value="1"/>
</dbReference>
<dbReference type="InterPro" id="IPR016163">
    <property type="entry name" value="Ald_DH_C"/>
</dbReference>
<dbReference type="SUPFAM" id="SSF53720">
    <property type="entry name" value="ALDH-like"/>
    <property type="match status" value="1"/>
</dbReference>
<gene>
    <name evidence="4" type="ORF">FOZ76_09335</name>
</gene>
<dbReference type="FunFam" id="3.40.605.10:FF:000033">
    <property type="entry name" value="NAD-dependent succinate-semialdehyde dehydrogenase"/>
    <property type="match status" value="1"/>
</dbReference>
<dbReference type="InterPro" id="IPR016161">
    <property type="entry name" value="Ald_DH/histidinol_DH"/>
</dbReference>
<dbReference type="OrthoDB" id="6187633at2"/>
<dbReference type="AlphaFoldDB" id="A0A556AU34"/>
<evidence type="ECO:0000256" key="2">
    <source>
        <dbReference type="ARBA" id="ARBA00023002"/>
    </source>
</evidence>
<accession>A0A556AU34</accession>
<dbReference type="InterPro" id="IPR015590">
    <property type="entry name" value="Aldehyde_DH_dom"/>
</dbReference>
<dbReference type="PANTHER" id="PTHR43353">
    <property type="entry name" value="SUCCINATE-SEMIALDEHYDE DEHYDROGENASE, MITOCHONDRIAL"/>
    <property type="match status" value="1"/>
</dbReference>
<evidence type="ECO:0000259" key="3">
    <source>
        <dbReference type="Pfam" id="PF00171"/>
    </source>
</evidence>
<organism evidence="4 5">
    <name type="scientific">Verticiella sediminum</name>
    <dbReference type="NCBI Taxonomy" id="1247510"/>
    <lineage>
        <taxon>Bacteria</taxon>
        <taxon>Pseudomonadati</taxon>
        <taxon>Pseudomonadota</taxon>
        <taxon>Betaproteobacteria</taxon>
        <taxon>Burkholderiales</taxon>
        <taxon>Alcaligenaceae</taxon>
        <taxon>Verticiella</taxon>
    </lineage>
</organism>
<sequence>MYPATTLLFIDGAWTLAAAGATLPVLNPATGTELARVAHAGTADIERALAAAVRGFGIWRKTPARERSRLLNIAADRLLARCDEIARLITLEQGKPVAEAQSEVRNSCEVLRWFAEEGTRVYGRLIAPRVPDTMQRVEKQPLGPVAAFTPWNYPVAQAVRKVAAALAAGCSVVLKGAEEAPASCAALVDALAEAGIPPGVLNLLYGEPAQISSYLVARPEVRKVTFTGSSAVGKQLAGLAGAHMKRVTMELGGHAPAIVCADADVEHAATLLAAHKFHNAGQSCIAPTRILVQRPVATAFTEAFVQAAAAIVTGDGSDPATVMGPLANPRRVQAMHAISNDAAAKGARLLLGGEAPARDGFFFAPTVFAEVPLNADLMNEEPFGPIAAVNGFDDLEQAIAEANRLPYGLAAYAFTRSQLTAARLADDIETGMLSVNEYGLAYAEVPFNGVKDSGYGSEGGSEAIETFLTTKFVSQRHL</sequence>
<keyword evidence="2" id="KW-0560">Oxidoreductase</keyword>
<dbReference type="Gene3D" id="3.40.605.10">
    <property type="entry name" value="Aldehyde Dehydrogenase, Chain A, domain 1"/>
    <property type="match status" value="1"/>
</dbReference>
<dbReference type="RefSeq" id="WP_143947880.1">
    <property type="nucleotide sequence ID" value="NZ_BAABMB010000002.1"/>
</dbReference>
<dbReference type="InterPro" id="IPR050740">
    <property type="entry name" value="Aldehyde_DH_Superfamily"/>
</dbReference>
<comment type="similarity">
    <text evidence="1">Belongs to the aldehyde dehydrogenase family.</text>
</comment>
<evidence type="ECO:0000256" key="1">
    <source>
        <dbReference type="ARBA" id="ARBA00009986"/>
    </source>
</evidence>
<dbReference type="FunFam" id="3.40.309.10:FF:000009">
    <property type="entry name" value="Aldehyde dehydrogenase A"/>
    <property type="match status" value="1"/>
</dbReference>
<dbReference type="GO" id="GO:0009450">
    <property type="term" value="P:gamma-aminobutyric acid catabolic process"/>
    <property type="evidence" value="ECO:0007669"/>
    <property type="project" value="TreeGrafter"/>
</dbReference>
<evidence type="ECO:0000313" key="4">
    <source>
        <dbReference type="EMBL" id="TSH96430.1"/>
    </source>
</evidence>
<dbReference type="Proteomes" id="UP000318405">
    <property type="component" value="Unassembled WGS sequence"/>
</dbReference>
<protein>
    <submittedName>
        <fullName evidence="4">NAD-dependent succinate-semialdehyde dehydrogenase</fullName>
    </submittedName>
</protein>
<dbReference type="CDD" id="cd07103">
    <property type="entry name" value="ALDH_F5_SSADH_GabD"/>
    <property type="match status" value="1"/>
</dbReference>
<proteinExistence type="inferred from homology"/>
<dbReference type="PROSITE" id="PS00070">
    <property type="entry name" value="ALDEHYDE_DEHYDR_CYS"/>
    <property type="match status" value="1"/>
</dbReference>
<dbReference type="PANTHER" id="PTHR43353:SF5">
    <property type="entry name" value="SUCCINATE-SEMIALDEHYDE DEHYDROGENASE, MITOCHONDRIAL"/>
    <property type="match status" value="1"/>
</dbReference>
<feature type="domain" description="Aldehyde dehydrogenase" evidence="3">
    <location>
        <begin position="17"/>
        <end position="473"/>
    </location>
</feature>
<evidence type="ECO:0000313" key="5">
    <source>
        <dbReference type="Proteomes" id="UP000318405"/>
    </source>
</evidence>
<dbReference type="EMBL" id="VLTJ01000016">
    <property type="protein sequence ID" value="TSH96430.1"/>
    <property type="molecule type" value="Genomic_DNA"/>
</dbReference>
<comment type="caution">
    <text evidence="4">The sequence shown here is derived from an EMBL/GenBank/DDBJ whole genome shotgun (WGS) entry which is preliminary data.</text>
</comment>
<dbReference type="InterPro" id="IPR016162">
    <property type="entry name" value="Ald_DH_N"/>
</dbReference>